<evidence type="ECO:0000313" key="2">
    <source>
        <dbReference type="Proteomes" id="UP000708208"/>
    </source>
</evidence>
<comment type="caution">
    <text evidence="1">The sequence shown here is derived from an EMBL/GenBank/DDBJ whole genome shotgun (WGS) entry which is preliminary data.</text>
</comment>
<evidence type="ECO:0000313" key="1">
    <source>
        <dbReference type="EMBL" id="CAG7831815.1"/>
    </source>
</evidence>
<gene>
    <name evidence="1" type="ORF">AFUS01_LOCUS41540</name>
</gene>
<sequence>PICKSTFKGSRIFKYKGNIYF</sequence>
<feature type="non-terminal residue" evidence="1">
    <location>
        <position position="1"/>
    </location>
</feature>
<keyword evidence="2" id="KW-1185">Reference proteome</keyword>
<dbReference type="Proteomes" id="UP000708208">
    <property type="component" value="Unassembled WGS sequence"/>
</dbReference>
<dbReference type="AlphaFoldDB" id="A0A8J2M1L5"/>
<dbReference type="EMBL" id="CAJVCH010562205">
    <property type="protein sequence ID" value="CAG7831815.1"/>
    <property type="molecule type" value="Genomic_DNA"/>
</dbReference>
<name>A0A8J2M1L5_9HEXA</name>
<protein>
    <submittedName>
        <fullName evidence="1">Uncharacterized protein</fullName>
    </submittedName>
</protein>
<accession>A0A8J2M1L5</accession>
<reference evidence="1" key="1">
    <citation type="submission" date="2021-06" db="EMBL/GenBank/DDBJ databases">
        <authorList>
            <person name="Hodson N. C."/>
            <person name="Mongue J. A."/>
            <person name="Jaron S. K."/>
        </authorList>
    </citation>
    <scope>NUCLEOTIDE SEQUENCE</scope>
</reference>
<organism evidence="1 2">
    <name type="scientific">Allacma fusca</name>
    <dbReference type="NCBI Taxonomy" id="39272"/>
    <lineage>
        <taxon>Eukaryota</taxon>
        <taxon>Metazoa</taxon>
        <taxon>Ecdysozoa</taxon>
        <taxon>Arthropoda</taxon>
        <taxon>Hexapoda</taxon>
        <taxon>Collembola</taxon>
        <taxon>Symphypleona</taxon>
        <taxon>Sminthuridae</taxon>
        <taxon>Allacma</taxon>
    </lineage>
</organism>
<proteinExistence type="predicted"/>